<comment type="caution">
    <text evidence="1">The sequence shown here is derived from an EMBL/GenBank/DDBJ whole genome shotgun (WGS) entry which is preliminary data.</text>
</comment>
<dbReference type="EMBL" id="JMCC02000085">
    <property type="protein sequence ID" value="KIG13898.1"/>
    <property type="molecule type" value="Genomic_DNA"/>
</dbReference>
<name>A0A0C1ZS47_9BACT</name>
<evidence type="ECO:0000313" key="2">
    <source>
        <dbReference type="Proteomes" id="UP000031599"/>
    </source>
</evidence>
<reference evidence="1 2" key="1">
    <citation type="submission" date="2014-12" db="EMBL/GenBank/DDBJ databases">
        <title>Genome assembly of Enhygromyxa salina DSM 15201.</title>
        <authorList>
            <person name="Sharma G."/>
            <person name="Subramanian S."/>
        </authorList>
    </citation>
    <scope>NUCLEOTIDE SEQUENCE [LARGE SCALE GENOMIC DNA]</scope>
    <source>
        <strain evidence="1 2">DSM 15201</strain>
    </source>
</reference>
<proteinExistence type="predicted"/>
<dbReference type="Proteomes" id="UP000031599">
    <property type="component" value="Unassembled WGS sequence"/>
</dbReference>
<sequence>MLEIDPAYTITRTEPIAVLVEVVELGPLDPARVYLPSPGRIVEALPGDRVRMEIVVVDVDGVPLPEDTLDSLWIQCGDSPCTGAAFASDEPGFDLDCAELEAWTTDSVCRLGEGQGSFEFTVPELGESMFAHRHIKEVSAVVAWDGERAERCWTGRREGGAVSPNCGFVRFAIDLGPVWFLTLYAESLGFATAIPPSLFPAPVFEQQANREPMLTQLEIQLNDEPQAPLPISASGQLGPIEVQPGDSIELQIIPDEIAQFGQASFLPFDYVGNAFALRPEKLRVRISTTGVLEYPGGEDESRPRPLEAPFLLRIPSAAEPGTVRAILVVVDDRGAERLVSVEFEIQ</sequence>
<protein>
    <submittedName>
        <fullName evidence="1">Uncharacterized protein</fullName>
    </submittedName>
</protein>
<accession>A0A0C1ZS47</accession>
<evidence type="ECO:0000313" key="1">
    <source>
        <dbReference type="EMBL" id="KIG13898.1"/>
    </source>
</evidence>
<gene>
    <name evidence="1" type="ORF">DB30_07451</name>
</gene>
<organism evidence="1 2">
    <name type="scientific">Enhygromyxa salina</name>
    <dbReference type="NCBI Taxonomy" id="215803"/>
    <lineage>
        <taxon>Bacteria</taxon>
        <taxon>Pseudomonadati</taxon>
        <taxon>Myxococcota</taxon>
        <taxon>Polyangia</taxon>
        <taxon>Nannocystales</taxon>
        <taxon>Nannocystaceae</taxon>
        <taxon>Enhygromyxa</taxon>
    </lineage>
</organism>
<dbReference type="AlphaFoldDB" id="A0A0C1ZS47"/>